<comment type="caution">
    <text evidence="1">The sequence shown here is derived from an EMBL/GenBank/DDBJ whole genome shotgun (WGS) entry which is preliminary data.</text>
</comment>
<protein>
    <submittedName>
        <fullName evidence="1">Uncharacterized protein</fullName>
    </submittedName>
</protein>
<keyword evidence="2" id="KW-1185">Reference proteome</keyword>
<proteinExistence type="predicted"/>
<evidence type="ECO:0000313" key="1">
    <source>
        <dbReference type="EMBL" id="MFD0918702.1"/>
    </source>
</evidence>
<dbReference type="Proteomes" id="UP001597018">
    <property type="component" value="Unassembled WGS sequence"/>
</dbReference>
<sequence>MEPAKAAEAQFWARTAELGIPDGQAWDALRVVLGEIQDRLAADPARKPEL</sequence>
<name>A0ABW3FR72_9PSEU</name>
<accession>A0ABW3FR72</accession>
<gene>
    <name evidence="1" type="ORF">ACFQ16_03005</name>
</gene>
<evidence type="ECO:0000313" key="2">
    <source>
        <dbReference type="Proteomes" id="UP001597018"/>
    </source>
</evidence>
<dbReference type="EMBL" id="JBHTIW010000001">
    <property type="protein sequence ID" value="MFD0918702.1"/>
    <property type="molecule type" value="Genomic_DNA"/>
</dbReference>
<organism evidence="1 2">
    <name type="scientific">Saccharopolyspora rosea</name>
    <dbReference type="NCBI Taxonomy" id="524884"/>
    <lineage>
        <taxon>Bacteria</taxon>
        <taxon>Bacillati</taxon>
        <taxon>Actinomycetota</taxon>
        <taxon>Actinomycetes</taxon>
        <taxon>Pseudonocardiales</taxon>
        <taxon>Pseudonocardiaceae</taxon>
        <taxon>Saccharopolyspora</taxon>
    </lineage>
</organism>
<dbReference type="RefSeq" id="WP_263249535.1">
    <property type="nucleotide sequence ID" value="NZ_BAABLT010000007.1"/>
</dbReference>
<reference evidence="2" key="1">
    <citation type="journal article" date="2019" name="Int. J. Syst. Evol. Microbiol.">
        <title>The Global Catalogue of Microorganisms (GCM) 10K type strain sequencing project: providing services to taxonomists for standard genome sequencing and annotation.</title>
        <authorList>
            <consortium name="The Broad Institute Genomics Platform"/>
            <consortium name="The Broad Institute Genome Sequencing Center for Infectious Disease"/>
            <person name="Wu L."/>
            <person name="Ma J."/>
        </authorList>
    </citation>
    <scope>NUCLEOTIDE SEQUENCE [LARGE SCALE GENOMIC DNA]</scope>
    <source>
        <strain evidence="2">CCUG 56401</strain>
    </source>
</reference>